<dbReference type="InterPro" id="IPR012340">
    <property type="entry name" value="NA-bd_OB-fold"/>
</dbReference>
<dbReference type="PANTHER" id="PTHR34075">
    <property type="entry name" value="BLR3430 PROTEIN"/>
    <property type="match status" value="1"/>
</dbReference>
<dbReference type="Pfam" id="PF12172">
    <property type="entry name" value="zf-ChsH2"/>
    <property type="match status" value="1"/>
</dbReference>
<gene>
    <name evidence="3" type="ordered locus">MycrhN_6119</name>
</gene>
<dbReference type="InterPro" id="IPR022002">
    <property type="entry name" value="ChsH2_Znr"/>
</dbReference>
<sequence>MTAELAAQRAAVPHAEPGPLTAPFWQGCAERRLLFQRCGSCASANFPPTEHCRQCLSTALQWERSAGNGIVYSWTVVHRAATPVFETPYAPAIIDMAEGYQILTNIIDTGIAQLRVGLPVTVDFRAVGDDLWLPYFRPQP</sequence>
<dbReference type="RefSeq" id="WP_014214317.1">
    <property type="nucleotide sequence ID" value="NC_016604.1"/>
</dbReference>
<dbReference type="Pfam" id="PF01796">
    <property type="entry name" value="OB_ChsH2_C"/>
    <property type="match status" value="1"/>
</dbReference>
<dbReference type="InterPro" id="IPR052513">
    <property type="entry name" value="Thioester_dehydratase-like"/>
</dbReference>
<dbReference type="Gene3D" id="6.10.30.10">
    <property type="match status" value="1"/>
</dbReference>
<evidence type="ECO:0000259" key="2">
    <source>
        <dbReference type="Pfam" id="PF12172"/>
    </source>
</evidence>
<dbReference type="PANTHER" id="PTHR34075:SF5">
    <property type="entry name" value="BLR3430 PROTEIN"/>
    <property type="match status" value="1"/>
</dbReference>
<keyword evidence="4" id="KW-1185">Reference proteome</keyword>
<dbReference type="eggNOG" id="COG1545">
    <property type="taxonomic scope" value="Bacteria"/>
</dbReference>
<dbReference type="InterPro" id="IPR002878">
    <property type="entry name" value="ChsH2_C"/>
</dbReference>
<dbReference type="SUPFAM" id="SSF50249">
    <property type="entry name" value="Nucleic acid-binding proteins"/>
    <property type="match status" value="1"/>
</dbReference>
<evidence type="ECO:0000313" key="4">
    <source>
        <dbReference type="Proteomes" id="UP000005442"/>
    </source>
</evidence>
<accession>G8RSP7</accession>
<feature type="domain" description="ChsH2 rubredoxin-like zinc ribbon" evidence="2">
    <location>
        <begin position="25"/>
        <end position="60"/>
    </location>
</feature>
<evidence type="ECO:0000259" key="1">
    <source>
        <dbReference type="Pfam" id="PF01796"/>
    </source>
</evidence>
<evidence type="ECO:0000313" key="3">
    <source>
        <dbReference type="EMBL" id="AEV76580.1"/>
    </source>
</evidence>
<reference evidence="3 4" key="1">
    <citation type="submission" date="2011-12" db="EMBL/GenBank/DDBJ databases">
        <title>Complete sequence of Mycobacterium rhodesiae NBB3.</title>
        <authorList>
            <consortium name="US DOE Joint Genome Institute"/>
            <person name="Lucas S."/>
            <person name="Han J."/>
            <person name="Lapidus A."/>
            <person name="Cheng J.-F."/>
            <person name="Goodwin L."/>
            <person name="Pitluck S."/>
            <person name="Peters L."/>
            <person name="Mikhailova N."/>
            <person name="Gu W."/>
            <person name="Detter J.C."/>
            <person name="Han C."/>
            <person name="Tapia R."/>
            <person name="Land M."/>
            <person name="Hauser L."/>
            <person name="Kyrpides N."/>
            <person name="Ivanova N."/>
            <person name="Pagani I."/>
            <person name="Mattes T."/>
            <person name="Holmes A."/>
            <person name="Rutledge P."/>
            <person name="Paulsen I."/>
            <person name="Coleman N."/>
            <person name="Woyke T."/>
        </authorList>
    </citation>
    <scope>NUCLEOTIDE SEQUENCE [LARGE SCALE GENOMIC DNA]</scope>
    <source>
        <strain evidence="3 4">NBB3</strain>
    </source>
</reference>
<dbReference type="AlphaFoldDB" id="G8RSP7"/>
<feature type="domain" description="ChsH2 C-terminal OB-fold" evidence="1">
    <location>
        <begin position="62"/>
        <end position="125"/>
    </location>
</feature>
<name>G8RSP7_MYCRN</name>
<protein>
    <submittedName>
        <fullName evidence="3">Putative nucleic-acid-binding protein containing a Zn-ribbon</fullName>
    </submittedName>
</protein>
<dbReference type="KEGG" id="mrh:MycrhN_6119"/>
<organism evidence="3 4">
    <name type="scientific">Mycolicibacterium rhodesiae (strain NBB3)</name>
    <name type="common">Mycobacterium rhodesiae</name>
    <dbReference type="NCBI Taxonomy" id="710685"/>
    <lineage>
        <taxon>Bacteria</taxon>
        <taxon>Bacillati</taxon>
        <taxon>Actinomycetota</taxon>
        <taxon>Actinomycetes</taxon>
        <taxon>Mycobacteriales</taxon>
        <taxon>Mycobacteriaceae</taxon>
        <taxon>Mycolicibacterium</taxon>
    </lineage>
</organism>
<dbReference type="HOGENOM" id="CLU_119412_1_0_11"/>
<dbReference type="Proteomes" id="UP000005442">
    <property type="component" value="Chromosome"/>
</dbReference>
<dbReference type="OrthoDB" id="7470921at2"/>
<dbReference type="STRING" id="710685.MycrhN_6119"/>
<proteinExistence type="predicted"/>
<dbReference type="EMBL" id="CP003169">
    <property type="protein sequence ID" value="AEV76580.1"/>
    <property type="molecule type" value="Genomic_DNA"/>
</dbReference>
<dbReference type="PATRIC" id="fig|710685.3.peg.6146"/>